<dbReference type="AlphaFoldDB" id="A0AAV7TEM7"/>
<comment type="caution">
    <text evidence="1">The sequence shown here is derived from an EMBL/GenBank/DDBJ whole genome shotgun (WGS) entry which is preliminary data.</text>
</comment>
<proteinExistence type="predicted"/>
<organism evidence="1 2">
    <name type="scientific">Pleurodeles waltl</name>
    <name type="common">Iberian ribbed newt</name>
    <dbReference type="NCBI Taxonomy" id="8319"/>
    <lineage>
        <taxon>Eukaryota</taxon>
        <taxon>Metazoa</taxon>
        <taxon>Chordata</taxon>
        <taxon>Craniata</taxon>
        <taxon>Vertebrata</taxon>
        <taxon>Euteleostomi</taxon>
        <taxon>Amphibia</taxon>
        <taxon>Batrachia</taxon>
        <taxon>Caudata</taxon>
        <taxon>Salamandroidea</taxon>
        <taxon>Salamandridae</taxon>
        <taxon>Pleurodelinae</taxon>
        <taxon>Pleurodeles</taxon>
    </lineage>
</organism>
<protein>
    <submittedName>
        <fullName evidence="1">Uncharacterized protein</fullName>
    </submittedName>
</protein>
<evidence type="ECO:0000313" key="1">
    <source>
        <dbReference type="EMBL" id="KAJ1175038.1"/>
    </source>
</evidence>
<accession>A0AAV7TEM7</accession>
<dbReference type="EMBL" id="JANPWB010000006">
    <property type="protein sequence ID" value="KAJ1175038.1"/>
    <property type="molecule type" value="Genomic_DNA"/>
</dbReference>
<sequence length="82" mass="9329">MRAMMPYYVAKMARFEFLAQGAAQARVKNSVVMLRAQCHKRVLSMVVLYTSETREIAGLESVLKFGHPDQKMFTGVLVCEEE</sequence>
<keyword evidence="2" id="KW-1185">Reference proteome</keyword>
<name>A0AAV7TEM7_PLEWA</name>
<evidence type="ECO:0000313" key="2">
    <source>
        <dbReference type="Proteomes" id="UP001066276"/>
    </source>
</evidence>
<dbReference type="Proteomes" id="UP001066276">
    <property type="component" value="Chromosome 3_2"/>
</dbReference>
<gene>
    <name evidence="1" type="ORF">NDU88_000329</name>
</gene>
<reference evidence="1" key="1">
    <citation type="journal article" date="2022" name="bioRxiv">
        <title>Sequencing and chromosome-scale assembly of the giantPleurodeles waltlgenome.</title>
        <authorList>
            <person name="Brown T."/>
            <person name="Elewa A."/>
            <person name="Iarovenko S."/>
            <person name="Subramanian E."/>
            <person name="Araus A.J."/>
            <person name="Petzold A."/>
            <person name="Susuki M."/>
            <person name="Suzuki K.-i.T."/>
            <person name="Hayashi T."/>
            <person name="Toyoda A."/>
            <person name="Oliveira C."/>
            <person name="Osipova E."/>
            <person name="Leigh N.D."/>
            <person name="Simon A."/>
            <person name="Yun M.H."/>
        </authorList>
    </citation>
    <scope>NUCLEOTIDE SEQUENCE</scope>
    <source>
        <strain evidence="1">20211129_DDA</strain>
        <tissue evidence="1">Liver</tissue>
    </source>
</reference>